<accession>A0A0C3E897</accession>
<dbReference type="InParanoid" id="A0A0C3E897"/>
<evidence type="ECO:0000313" key="2">
    <source>
        <dbReference type="Proteomes" id="UP000053989"/>
    </source>
</evidence>
<name>A0A0C3E897_9AGAM</name>
<protein>
    <submittedName>
        <fullName evidence="1">Uncharacterized protein</fullName>
    </submittedName>
</protein>
<gene>
    <name evidence="1" type="ORF">SCLCIDRAFT_8539</name>
</gene>
<keyword evidence="2" id="KW-1185">Reference proteome</keyword>
<sequence length="177" mass="19490">MQQNIRKLGKGSNLNPCLHSSASQLSIPTYPSLVDGDDQAMTIFDDIQLYNHMGSSQVRSFVADTIRSSTTPIQSIDPLHPSFHLKSLQPPQRIIRLTPYPPKLRPIRNVHAFGALCGVEEEHGHLAVSDVAITGTLLDCLEHDRNTPIIQECCTITGPISVFADTEPVTNYIAEYA</sequence>
<evidence type="ECO:0000313" key="1">
    <source>
        <dbReference type="EMBL" id="KIM64216.1"/>
    </source>
</evidence>
<reference evidence="1 2" key="1">
    <citation type="submission" date="2014-04" db="EMBL/GenBank/DDBJ databases">
        <authorList>
            <consortium name="DOE Joint Genome Institute"/>
            <person name="Kuo A."/>
            <person name="Kohler A."/>
            <person name="Nagy L.G."/>
            <person name="Floudas D."/>
            <person name="Copeland A."/>
            <person name="Barry K.W."/>
            <person name="Cichocki N."/>
            <person name="Veneault-Fourrey C."/>
            <person name="LaButti K."/>
            <person name="Lindquist E.A."/>
            <person name="Lipzen A."/>
            <person name="Lundell T."/>
            <person name="Morin E."/>
            <person name="Murat C."/>
            <person name="Sun H."/>
            <person name="Tunlid A."/>
            <person name="Henrissat B."/>
            <person name="Grigoriev I.V."/>
            <person name="Hibbett D.S."/>
            <person name="Martin F."/>
            <person name="Nordberg H.P."/>
            <person name="Cantor M.N."/>
            <person name="Hua S.X."/>
        </authorList>
    </citation>
    <scope>NUCLEOTIDE SEQUENCE [LARGE SCALE GENOMIC DNA]</scope>
    <source>
        <strain evidence="1 2">Foug A</strain>
    </source>
</reference>
<dbReference type="HOGENOM" id="CLU_1518728_0_0_1"/>
<reference evidence="2" key="2">
    <citation type="submission" date="2015-01" db="EMBL/GenBank/DDBJ databases">
        <title>Evolutionary Origins and Diversification of the Mycorrhizal Mutualists.</title>
        <authorList>
            <consortium name="DOE Joint Genome Institute"/>
            <consortium name="Mycorrhizal Genomics Consortium"/>
            <person name="Kohler A."/>
            <person name="Kuo A."/>
            <person name="Nagy L.G."/>
            <person name="Floudas D."/>
            <person name="Copeland A."/>
            <person name="Barry K.W."/>
            <person name="Cichocki N."/>
            <person name="Veneault-Fourrey C."/>
            <person name="LaButti K."/>
            <person name="Lindquist E.A."/>
            <person name="Lipzen A."/>
            <person name="Lundell T."/>
            <person name="Morin E."/>
            <person name="Murat C."/>
            <person name="Riley R."/>
            <person name="Ohm R."/>
            <person name="Sun H."/>
            <person name="Tunlid A."/>
            <person name="Henrissat B."/>
            <person name="Grigoriev I.V."/>
            <person name="Hibbett D.S."/>
            <person name="Martin F."/>
        </authorList>
    </citation>
    <scope>NUCLEOTIDE SEQUENCE [LARGE SCALE GENOMIC DNA]</scope>
    <source>
        <strain evidence="2">Foug A</strain>
    </source>
</reference>
<dbReference type="AlphaFoldDB" id="A0A0C3E897"/>
<proteinExistence type="predicted"/>
<dbReference type="EMBL" id="KN822029">
    <property type="protein sequence ID" value="KIM64216.1"/>
    <property type="molecule type" value="Genomic_DNA"/>
</dbReference>
<organism evidence="1 2">
    <name type="scientific">Scleroderma citrinum Foug A</name>
    <dbReference type="NCBI Taxonomy" id="1036808"/>
    <lineage>
        <taxon>Eukaryota</taxon>
        <taxon>Fungi</taxon>
        <taxon>Dikarya</taxon>
        <taxon>Basidiomycota</taxon>
        <taxon>Agaricomycotina</taxon>
        <taxon>Agaricomycetes</taxon>
        <taxon>Agaricomycetidae</taxon>
        <taxon>Boletales</taxon>
        <taxon>Sclerodermatineae</taxon>
        <taxon>Sclerodermataceae</taxon>
        <taxon>Scleroderma</taxon>
    </lineage>
</organism>
<dbReference type="Proteomes" id="UP000053989">
    <property type="component" value="Unassembled WGS sequence"/>
</dbReference>